<organism evidence="3 4">
    <name type="scientific">Dendrobium nobile</name>
    <name type="common">Orchid</name>
    <dbReference type="NCBI Taxonomy" id="94219"/>
    <lineage>
        <taxon>Eukaryota</taxon>
        <taxon>Viridiplantae</taxon>
        <taxon>Streptophyta</taxon>
        <taxon>Embryophyta</taxon>
        <taxon>Tracheophyta</taxon>
        <taxon>Spermatophyta</taxon>
        <taxon>Magnoliopsida</taxon>
        <taxon>Liliopsida</taxon>
        <taxon>Asparagales</taxon>
        <taxon>Orchidaceae</taxon>
        <taxon>Epidendroideae</taxon>
        <taxon>Malaxideae</taxon>
        <taxon>Dendrobiinae</taxon>
        <taxon>Dendrobium</taxon>
    </lineage>
</organism>
<dbReference type="SUPFAM" id="SSF57756">
    <property type="entry name" value="Retrovirus zinc finger-like domains"/>
    <property type="match status" value="1"/>
</dbReference>
<evidence type="ECO:0000313" key="4">
    <source>
        <dbReference type="Proteomes" id="UP000829196"/>
    </source>
</evidence>
<dbReference type="OrthoDB" id="995288at2759"/>
<keyword evidence="1" id="KW-0479">Metal-binding</keyword>
<dbReference type="Gene3D" id="4.10.60.10">
    <property type="entry name" value="Zinc finger, CCHC-type"/>
    <property type="match status" value="1"/>
</dbReference>
<evidence type="ECO:0000313" key="3">
    <source>
        <dbReference type="EMBL" id="KAI0489096.1"/>
    </source>
</evidence>
<dbReference type="InterPro" id="IPR001878">
    <property type="entry name" value="Znf_CCHC"/>
</dbReference>
<dbReference type="AlphaFoldDB" id="A0A8T3A431"/>
<dbReference type="EMBL" id="JAGYWB010000019">
    <property type="protein sequence ID" value="KAI0489096.1"/>
    <property type="molecule type" value="Genomic_DNA"/>
</dbReference>
<dbReference type="GO" id="GO:0003676">
    <property type="term" value="F:nucleic acid binding"/>
    <property type="evidence" value="ECO:0007669"/>
    <property type="project" value="InterPro"/>
</dbReference>
<feature type="domain" description="CCHC-type" evidence="2">
    <location>
        <begin position="104"/>
        <end position="120"/>
    </location>
</feature>
<evidence type="ECO:0000256" key="1">
    <source>
        <dbReference type="PROSITE-ProRule" id="PRU00047"/>
    </source>
</evidence>
<reference evidence="3" key="1">
    <citation type="journal article" date="2022" name="Front. Genet.">
        <title>Chromosome-Scale Assembly of the Dendrobium nobile Genome Provides Insights Into the Molecular Mechanism of the Biosynthesis of the Medicinal Active Ingredient of Dendrobium.</title>
        <authorList>
            <person name="Xu Q."/>
            <person name="Niu S.-C."/>
            <person name="Li K.-L."/>
            <person name="Zheng P.-J."/>
            <person name="Zhang X.-J."/>
            <person name="Jia Y."/>
            <person name="Liu Y."/>
            <person name="Niu Y.-X."/>
            <person name="Yu L.-H."/>
            <person name="Chen D.-F."/>
            <person name="Zhang G.-Q."/>
        </authorList>
    </citation>
    <scope>NUCLEOTIDE SEQUENCE</scope>
    <source>
        <tissue evidence="3">Leaf</tissue>
    </source>
</reference>
<dbReference type="SMR" id="A0A8T3A431"/>
<keyword evidence="1" id="KW-0862">Zinc</keyword>
<sequence>MKESKDLQKYMDDFNKIILDLKNVNVHTDKEDQCIILLSPLMKTYEHIIDTMLYWKKTLMMTEVKSVLISKELERKSEIKEEKNGDMLLVRGRSKARKEKINKKCYLCHKEGHFKRNCPNREKYKELNPKKTLTSQ</sequence>
<keyword evidence="4" id="KW-1185">Reference proteome</keyword>
<gene>
    <name evidence="3" type="ORF">KFK09_028937</name>
</gene>
<dbReference type="Pfam" id="PF14223">
    <property type="entry name" value="Retrotran_gag_2"/>
    <property type="match status" value="1"/>
</dbReference>
<proteinExistence type="predicted"/>
<dbReference type="GO" id="GO:0008270">
    <property type="term" value="F:zinc ion binding"/>
    <property type="evidence" value="ECO:0007669"/>
    <property type="project" value="UniProtKB-KW"/>
</dbReference>
<name>A0A8T3A431_DENNO</name>
<keyword evidence="1" id="KW-0863">Zinc-finger</keyword>
<dbReference type="PROSITE" id="PS50158">
    <property type="entry name" value="ZF_CCHC"/>
    <property type="match status" value="1"/>
</dbReference>
<comment type="caution">
    <text evidence="3">The sequence shown here is derived from an EMBL/GenBank/DDBJ whole genome shotgun (WGS) entry which is preliminary data.</text>
</comment>
<accession>A0A8T3A431</accession>
<dbReference type="Proteomes" id="UP000829196">
    <property type="component" value="Unassembled WGS sequence"/>
</dbReference>
<dbReference type="SMART" id="SM00343">
    <property type="entry name" value="ZnF_C2HC"/>
    <property type="match status" value="1"/>
</dbReference>
<evidence type="ECO:0000259" key="2">
    <source>
        <dbReference type="PROSITE" id="PS50158"/>
    </source>
</evidence>
<protein>
    <recommendedName>
        <fullName evidence="2">CCHC-type domain-containing protein</fullName>
    </recommendedName>
</protein>
<dbReference type="InterPro" id="IPR036875">
    <property type="entry name" value="Znf_CCHC_sf"/>
</dbReference>